<evidence type="ECO:0000313" key="4">
    <source>
        <dbReference type="Proteomes" id="UP001165289"/>
    </source>
</evidence>
<evidence type="ECO:0000259" key="2">
    <source>
        <dbReference type="SMART" id="SM00198"/>
    </source>
</evidence>
<dbReference type="SUPFAM" id="SSF55797">
    <property type="entry name" value="PR-1-like"/>
    <property type="match status" value="1"/>
</dbReference>
<dbReference type="EMBL" id="JAKMXF010000340">
    <property type="protein sequence ID" value="KAI6647599.1"/>
    <property type="molecule type" value="Genomic_DNA"/>
</dbReference>
<feature type="domain" description="SCP" evidence="2">
    <location>
        <begin position="33"/>
        <end position="179"/>
    </location>
</feature>
<feature type="signal peptide" evidence="1">
    <location>
        <begin position="1"/>
        <end position="26"/>
    </location>
</feature>
<dbReference type="InterPro" id="IPR001283">
    <property type="entry name" value="CRISP-related"/>
</dbReference>
<gene>
    <name evidence="3" type="ORF">LOD99_8673</name>
</gene>
<keyword evidence="1" id="KW-0732">Signal</keyword>
<comment type="caution">
    <text evidence="3">The sequence shown here is derived from an EMBL/GenBank/DDBJ whole genome shotgun (WGS) entry which is preliminary data.</text>
</comment>
<protein>
    <recommendedName>
        <fullName evidence="2">SCP domain-containing protein</fullName>
    </recommendedName>
</protein>
<dbReference type="InterPro" id="IPR035940">
    <property type="entry name" value="CAP_sf"/>
</dbReference>
<dbReference type="AlphaFoldDB" id="A0AAV7JGM4"/>
<sequence>MIPFWVVMKFLIFSIFVIFKLAPAESYSIDDHLIKTILVRAHNQLRREVQPQASNMKEISWSTSLQLLADYKVKDCKSSSLSLDYNGLTYGYASRLIKDITEPSITTFLTSVEEWFDSGQYYNMYDNECGYTPRVCENYVQVAWANSSQIGCAYNYCTIRNYESNEYYGVLILCLYYSAMDGDLPYISGDGCSHCPESAPYCNQGLCASATATDRPSDTPYSSNASVYKYNAWYLLVLLMIMYMFGKLY</sequence>
<evidence type="ECO:0000256" key="1">
    <source>
        <dbReference type="SAM" id="SignalP"/>
    </source>
</evidence>
<dbReference type="InterPro" id="IPR014044">
    <property type="entry name" value="CAP_dom"/>
</dbReference>
<evidence type="ECO:0000313" key="3">
    <source>
        <dbReference type="EMBL" id="KAI6647599.1"/>
    </source>
</evidence>
<dbReference type="SMART" id="SM00198">
    <property type="entry name" value="SCP"/>
    <property type="match status" value="1"/>
</dbReference>
<keyword evidence="4" id="KW-1185">Reference proteome</keyword>
<reference evidence="3 4" key="1">
    <citation type="journal article" date="2023" name="BMC Biol.">
        <title>The compact genome of the sponge Oopsacas minuta (Hexactinellida) is lacking key metazoan core genes.</title>
        <authorList>
            <person name="Santini S."/>
            <person name="Schenkelaars Q."/>
            <person name="Jourda C."/>
            <person name="Duchesne M."/>
            <person name="Belahbib H."/>
            <person name="Rocher C."/>
            <person name="Selva M."/>
            <person name="Riesgo A."/>
            <person name="Vervoort M."/>
            <person name="Leys S.P."/>
            <person name="Kodjabachian L."/>
            <person name="Le Bivic A."/>
            <person name="Borchiellini C."/>
            <person name="Claverie J.M."/>
            <person name="Renard E."/>
        </authorList>
    </citation>
    <scope>NUCLEOTIDE SEQUENCE [LARGE SCALE GENOMIC DNA]</scope>
    <source>
        <strain evidence="3">SPO-2</strain>
    </source>
</reference>
<accession>A0AAV7JGM4</accession>
<dbReference type="CDD" id="cd05380">
    <property type="entry name" value="CAP_euk"/>
    <property type="match status" value="1"/>
</dbReference>
<feature type="chain" id="PRO_5043328096" description="SCP domain-containing protein" evidence="1">
    <location>
        <begin position="27"/>
        <end position="249"/>
    </location>
</feature>
<dbReference type="Proteomes" id="UP001165289">
    <property type="component" value="Unassembled WGS sequence"/>
</dbReference>
<organism evidence="3 4">
    <name type="scientific">Oopsacas minuta</name>
    <dbReference type="NCBI Taxonomy" id="111878"/>
    <lineage>
        <taxon>Eukaryota</taxon>
        <taxon>Metazoa</taxon>
        <taxon>Porifera</taxon>
        <taxon>Hexactinellida</taxon>
        <taxon>Hexasterophora</taxon>
        <taxon>Lyssacinosida</taxon>
        <taxon>Leucopsacidae</taxon>
        <taxon>Oopsacas</taxon>
    </lineage>
</organism>
<dbReference type="PANTHER" id="PTHR10334">
    <property type="entry name" value="CYSTEINE-RICH SECRETORY PROTEIN-RELATED"/>
    <property type="match status" value="1"/>
</dbReference>
<dbReference type="Gene3D" id="3.40.33.10">
    <property type="entry name" value="CAP"/>
    <property type="match status" value="1"/>
</dbReference>
<dbReference type="Pfam" id="PF00188">
    <property type="entry name" value="CAP"/>
    <property type="match status" value="1"/>
</dbReference>
<name>A0AAV7JGM4_9METZ</name>
<proteinExistence type="predicted"/>